<evidence type="ECO:0000256" key="3">
    <source>
        <dbReference type="ARBA" id="ARBA00023027"/>
    </source>
</evidence>
<dbReference type="InterPro" id="IPR001509">
    <property type="entry name" value="Epimerase_deHydtase"/>
</dbReference>
<dbReference type="Gene3D" id="3.40.50.720">
    <property type="entry name" value="NAD(P)-binding Rossmann-like Domain"/>
    <property type="match status" value="1"/>
</dbReference>
<sequence length="255" mass="27291">MAEHVLVTGAAGRIGRCLADGLPAHGHTLRLLDMVPIEDTPHEVVVGDITDPAVLERAMKGVTAVVHLAGIPSTSASFERLLTANIEGTYRVFEAARAAGAGRLVYASSNHAVGFVPRSEMAPADPPIAPDSHYGVSKAYGEALGRYYADRYGMRVASLRIGTFAPRPPSPRSLSTWISPGDMVRLVQACLTAPDLTYAAVWGVSANTRRWWDLSVGRALGYEPEDDAEAYAEGMPELDPDDPEYAYVGGNVVRD</sequence>
<evidence type="ECO:0000256" key="2">
    <source>
        <dbReference type="ARBA" id="ARBA00023002"/>
    </source>
</evidence>
<dbReference type="RefSeq" id="WP_114027170.1">
    <property type="nucleotide sequence ID" value="NZ_QOIL01000002.1"/>
</dbReference>
<comment type="similarity">
    <text evidence="1">Belongs to the NAD(P)-dependent epimerase/dehydratase family.</text>
</comment>
<dbReference type="OrthoDB" id="8770295at2"/>
<evidence type="ECO:0000313" key="5">
    <source>
        <dbReference type="EMBL" id="RCG32532.1"/>
    </source>
</evidence>
<accession>A0A367FRU0</accession>
<evidence type="ECO:0000313" key="6">
    <source>
        <dbReference type="Proteomes" id="UP000253094"/>
    </source>
</evidence>
<reference evidence="5 6" key="1">
    <citation type="submission" date="2018-06" db="EMBL/GenBank/DDBJ databases">
        <title>Sphaerisporangium craniellae sp. nov., isolated from a marine sponge in the South China Sea.</title>
        <authorList>
            <person name="Li L."/>
        </authorList>
    </citation>
    <scope>NUCLEOTIDE SEQUENCE [LARGE SCALE GENOMIC DNA]</scope>
    <source>
        <strain evidence="5 6">CCTCC AA 208026</strain>
    </source>
</reference>
<gene>
    <name evidence="5" type="ORF">DQ384_03270</name>
</gene>
<feature type="domain" description="NAD-dependent epimerase/dehydratase" evidence="4">
    <location>
        <begin position="5"/>
        <end position="164"/>
    </location>
</feature>
<dbReference type="GO" id="GO:0016491">
    <property type="term" value="F:oxidoreductase activity"/>
    <property type="evidence" value="ECO:0007669"/>
    <property type="project" value="UniProtKB-KW"/>
</dbReference>
<dbReference type="SUPFAM" id="SSF51735">
    <property type="entry name" value="NAD(P)-binding Rossmann-fold domains"/>
    <property type="match status" value="1"/>
</dbReference>
<name>A0A367FRU0_9ACTN</name>
<comment type="caution">
    <text evidence="5">The sequence shown here is derived from an EMBL/GenBank/DDBJ whole genome shotgun (WGS) entry which is preliminary data.</text>
</comment>
<dbReference type="InterPro" id="IPR036291">
    <property type="entry name" value="NAD(P)-bd_dom_sf"/>
</dbReference>
<dbReference type="Pfam" id="PF01370">
    <property type="entry name" value="Epimerase"/>
    <property type="match status" value="1"/>
</dbReference>
<evidence type="ECO:0000256" key="1">
    <source>
        <dbReference type="ARBA" id="ARBA00007637"/>
    </source>
</evidence>
<dbReference type="Proteomes" id="UP000253094">
    <property type="component" value="Unassembled WGS sequence"/>
</dbReference>
<organism evidence="5 6">
    <name type="scientific">Sphaerisporangium album</name>
    <dbReference type="NCBI Taxonomy" id="509200"/>
    <lineage>
        <taxon>Bacteria</taxon>
        <taxon>Bacillati</taxon>
        <taxon>Actinomycetota</taxon>
        <taxon>Actinomycetes</taxon>
        <taxon>Streptosporangiales</taxon>
        <taxon>Streptosporangiaceae</taxon>
        <taxon>Sphaerisporangium</taxon>
    </lineage>
</organism>
<dbReference type="PANTHER" id="PTHR43103">
    <property type="entry name" value="NUCLEOSIDE-DIPHOSPHATE-SUGAR EPIMERASE"/>
    <property type="match status" value="1"/>
</dbReference>
<dbReference type="EMBL" id="QOIL01000002">
    <property type="protein sequence ID" value="RCG32532.1"/>
    <property type="molecule type" value="Genomic_DNA"/>
</dbReference>
<dbReference type="PANTHER" id="PTHR43103:SF5">
    <property type="entry name" value="4-EPIMERASE, PUTATIVE (AFU_ORTHOLOGUE AFUA_7G00360)-RELATED"/>
    <property type="match status" value="1"/>
</dbReference>
<keyword evidence="3" id="KW-0520">NAD</keyword>
<evidence type="ECO:0000259" key="4">
    <source>
        <dbReference type="Pfam" id="PF01370"/>
    </source>
</evidence>
<keyword evidence="6" id="KW-1185">Reference proteome</keyword>
<dbReference type="AlphaFoldDB" id="A0A367FRU0"/>
<proteinExistence type="inferred from homology"/>
<protein>
    <submittedName>
        <fullName evidence="5">NAD(P)-dependent oxidoreductase</fullName>
    </submittedName>
</protein>
<keyword evidence="2" id="KW-0560">Oxidoreductase</keyword>